<name>A0AA38NXM1_9AGAR</name>
<keyword evidence="3" id="KW-1185">Reference proteome</keyword>
<proteinExistence type="predicted"/>
<organism evidence="2 3">
    <name type="scientific">Lentinula raphanica</name>
    <dbReference type="NCBI Taxonomy" id="153919"/>
    <lineage>
        <taxon>Eukaryota</taxon>
        <taxon>Fungi</taxon>
        <taxon>Dikarya</taxon>
        <taxon>Basidiomycota</taxon>
        <taxon>Agaricomycotina</taxon>
        <taxon>Agaricomycetes</taxon>
        <taxon>Agaricomycetidae</taxon>
        <taxon>Agaricales</taxon>
        <taxon>Marasmiineae</taxon>
        <taxon>Omphalotaceae</taxon>
        <taxon>Lentinula</taxon>
    </lineage>
</organism>
<accession>A0AA38NXM1</accession>
<gene>
    <name evidence="2" type="ORF">F5878DRAFT_455238</name>
</gene>
<dbReference type="GO" id="GO:0007166">
    <property type="term" value="P:cell surface receptor signaling pathway"/>
    <property type="evidence" value="ECO:0007669"/>
    <property type="project" value="InterPro"/>
</dbReference>
<dbReference type="InterPro" id="IPR059179">
    <property type="entry name" value="MLKL-like_MCAfunc"/>
</dbReference>
<comment type="caution">
    <text evidence="2">The sequence shown here is derived from an EMBL/GenBank/DDBJ whole genome shotgun (WGS) entry which is preliminary data.</text>
</comment>
<evidence type="ECO:0000313" key="3">
    <source>
        <dbReference type="Proteomes" id="UP001163846"/>
    </source>
</evidence>
<reference evidence="2" key="1">
    <citation type="submission" date="2022-08" db="EMBL/GenBank/DDBJ databases">
        <authorList>
            <consortium name="DOE Joint Genome Institute"/>
            <person name="Min B."/>
            <person name="Riley R."/>
            <person name="Sierra-Patev S."/>
            <person name="Naranjo-Ortiz M."/>
            <person name="Looney B."/>
            <person name="Konkel Z."/>
            <person name="Slot J.C."/>
            <person name="Sakamoto Y."/>
            <person name="Steenwyk J.L."/>
            <person name="Rokas A."/>
            <person name="Carro J."/>
            <person name="Camarero S."/>
            <person name="Ferreira P."/>
            <person name="Molpeceres G."/>
            <person name="Ruiz-Duenas F.J."/>
            <person name="Serrano A."/>
            <person name="Henrissat B."/>
            <person name="Drula E."/>
            <person name="Hughes K.W."/>
            <person name="Mata J.L."/>
            <person name="Ishikawa N.K."/>
            <person name="Vargas-Isla R."/>
            <person name="Ushijima S."/>
            <person name="Smith C.A."/>
            <person name="Ahrendt S."/>
            <person name="Andreopoulos W."/>
            <person name="He G."/>
            <person name="Labutti K."/>
            <person name="Lipzen A."/>
            <person name="Ng V."/>
            <person name="Sandor L."/>
            <person name="Barry K."/>
            <person name="Martinez A.T."/>
            <person name="Xiao Y."/>
            <person name="Gibbons J.G."/>
            <person name="Terashima K."/>
            <person name="Hibbett D.S."/>
            <person name="Grigoriev I.V."/>
        </authorList>
    </citation>
    <scope>NUCLEOTIDE SEQUENCE</scope>
    <source>
        <strain evidence="2">TFB9207</strain>
    </source>
</reference>
<dbReference type="CDD" id="cd21037">
    <property type="entry name" value="MLKL_NTD"/>
    <property type="match status" value="1"/>
</dbReference>
<sequence length="178" mass="19647">MRRYHSRSSSKGSSSSRNNGSEAGKVALSATKFALSSSRLAAEFVPLPGVAAALDGLLAVINAIEKTKANNEQLLELSHHIDRLMKIIQPFSGNSATDSLSRPQTDRIQTLMTALSEVVEEEQSILLHGRLKRFLLQEDIQTSVLNMNRKIKNALDAFTKATLLWNSQRLRPMTKSSE</sequence>
<dbReference type="InterPro" id="IPR036537">
    <property type="entry name" value="Adaptor_Cbl_N_dom_sf"/>
</dbReference>
<evidence type="ECO:0000256" key="1">
    <source>
        <dbReference type="SAM" id="MobiDB-lite"/>
    </source>
</evidence>
<evidence type="ECO:0000313" key="2">
    <source>
        <dbReference type="EMBL" id="KAJ3832523.1"/>
    </source>
</evidence>
<dbReference type="AlphaFoldDB" id="A0AA38NXM1"/>
<feature type="region of interest" description="Disordered" evidence="1">
    <location>
        <begin position="1"/>
        <end position="23"/>
    </location>
</feature>
<dbReference type="EMBL" id="MU806931">
    <property type="protein sequence ID" value="KAJ3832523.1"/>
    <property type="molecule type" value="Genomic_DNA"/>
</dbReference>
<dbReference type="Proteomes" id="UP001163846">
    <property type="component" value="Unassembled WGS sequence"/>
</dbReference>
<dbReference type="Gene3D" id="1.20.930.20">
    <property type="entry name" value="Adaptor protein Cbl, N-terminal domain"/>
    <property type="match status" value="1"/>
</dbReference>
<feature type="compositionally biased region" description="Low complexity" evidence="1">
    <location>
        <begin position="9"/>
        <end position="21"/>
    </location>
</feature>
<protein>
    <submittedName>
        <fullName evidence="2">Uncharacterized protein</fullName>
    </submittedName>
</protein>